<keyword evidence="5 12" id="KW-0812">Transmembrane</keyword>
<gene>
    <name evidence="13" type="ORF">BDV23DRAFT_157984</name>
</gene>
<evidence type="ECO:0000256" key="11">
    <source>
        <dbReference type="ARBA" id="ARBA00044247"/>
    </source>
</evidence>
<comment type="similarity">
    <text evidence="2 12">Belongs to the UQCR10/QCR9 family.</text>
</comment>
<evidence type="ECO:0000256" key="9">
    <source>
        <dbReference type="ARBA" id="ARBA00023128"/>
    </source>
</evidence>
<evidence type="ECO:0000256" key="5">
    <source>
        <dbReference type="ARBA" id="ARBA00022692"/>
    </source>
</evidence>
<evidence type="ECO:0000256" key="8">
    <source>
        <dbReference type="ARBA" id="ARBA00022989"/>
    </source>
</evidence>
<reference evidence="13" key="1">
    <citation type="submission" date="2019-04" db="EMBL/GenBank/DDBJ databases">
        <title>Friends and foes A comparative genomics studyof 23 Aspergillus species from section Flavi.</title>
        <authorList>
            <consortium name="DOE Joint Genome Institute"/>
            <person name="Kjaerbolling I."/>
            <person name="Vesth T."/>
            <person name="Frisvad J.C."/>
            <person name="Nybo J.L."/>
            <person name="Theobald S."/>
            <person name="Kildgaard S."/>
            <person name="Isbrandt T."/>
            <person name="Kuo A."/>
            <person name="Sato A."/>
            <person name="Lyhne E.K."/>
            <person name="Kogle M.E."/>
            <person name="Wiebenga A."/>
            <person name="Kun R.S."/>
            <person name="Lubbers R.J."/>
            <person name="Makela M.R."/>
            <person name="Barry K."/>
            <person name="Chovatia M."/>
            <person name="Clum A."/>
            <person name="Daum C."/>
            <person name="Haridas S."/>
            <person name="He G."/>
            <person name="LaButti K."/>
            <person name="Lipzen A."/>
            <person name="Mondo S."/>
            <person name="Riley R."/>
            <person name="Salamov A."/>
            <person name="Simmons B.A."/>
            <person name="Magnuson J.K."/>
            <person name="Henrissat B."/>
            <person name="Mortensen U.H."/>
            <person name="Larsen T.O."/>
            <person name="Devries R.P."/>
            <person name="Grigoriev I.V."/>
            <person name="Machida M."/>
            <person name="Baker S.E."/>
            <person name="Andersen M.R."/>
        </authorList>
    </citation>
    <scope>NUCLEOTIDE SEQUENCE [LARGE SCALE GENOMIC DNA]</scope>
    <source>
        <strain evidence="13">IBT 14317</strain>
    </source>
</reference>
<dbReference type="Proteomes" id="UP000326877">
    <property type="component" value="Unassembled WGS sequence"/>
</dbReference>
<evidence type="ECO:0000256" key="1">
    <source>
        <dbReference type="ARBA" id="ARBA00004434"/>
    </source>
</evidence>
<evidence type="ECO:0000313" key="13">
    <source>
        <dbReference type="EMBL" id="KAE8388900.1"/>
    </source>
</evidence>
<dbReference type="FunFam" id="1.20.5.260:FF:000001">
    <property type="entry name" value="Cytochrome b-c1 complex subunit 9"/>
    <property type="match status" value="1"/>
</dbReference>
<evidence type="ECO:0000256" key="3">
    <source>
        <dbReference type="ARBA" id="ARBA00022448"/>
    </source>
</evidence>
<keyword evidence="9 12" id="KW-0496">Mitochondrion</keyword>
<evidence type="ECO:0000256" key="6">
    <source>
        <dbReference type="ARBA" id="ARBA00022792"/>
    </source>
</evidence>
<proteinExistence type="inferred from homology"/>
<keyword evidence="4 12" id="KW-0679">Respiratory chain</keyword>
<accession>A0A5N6G098</accession>
<dbReference type="Pfam" id="PF05365">
    <property type="entry name" value="UCR_UQCRX_QCR9"/>
    <property type="match status" value="1"/>
</dbReference>
<dbReference type="GO" id="GO:0045275">
    <property type="term" value="C:respiratory chain complex III"/>
    <property type="evidence" value="ECO:0007669"/>
    <property type="project" value="UniProtKB-UniRule"/>
</dbReference>
<sequence length="66" mass="7477">MAGAIASALYQGLFRRNAVYLSAIFASAFAFEIAFDSGSNRIWDTMNSGRQWKDIKHKFLVKEEDD</sequence>
<dbReference type="OMA" id="IKHKYEV"/>
<comment type="subunit">
    <text evidence="12">Component of the ubiquinol-cytochrome c oxidoreductase (cytochrome b-c1 complex, complex III, CIII), a multisubunit enzyme composed of 3 respiratory subunits cytochrome b, cytochrome c1 and Rieske protein, 2 core protein subunits, and additional low-molecular weight protein subunits.</text>
</comment>
<dbReference type="EMBL" id="ML735272">
    <property type="protein sequence ID" value="KAE8388900.1"/>
    <property type="molecule type" value="Genomic_DNA"/>
</dbReference>
<evidence type="ECO:0000256" key="4">
    <source>
        <dbReference type="ARBA" id="ARBA00022660"/>
    </source>
</evidence>
<dbReference type="GO" id="GO:0006122">
    <property type="term" value="P:mitochondrial electron transport, ubiquinol to cytochrome c"/>
    <property type="evidence" value="ECO:0007669"/>
    <property type="project" value="UniProtKB-UniRule"/>
</dbReference>
<evidence type="ECO:0000256" key="7">
    <source>
        <dbReference type="ARBA" id="ARBA00022982"/>
    </source>
</evidence>
<name>A0A5N7C474_PETAA</name>
<organism evidence="13">
    <name type="scientific">Petromyces alliaceus</name>
    <name type="common">Aspergillus alliaceus</name>
    <dbReference type="NCBI Taxonomy" id="209559"/>
    <lineage>
        <taxon>Eukaryota</taxon>
        <taxon>Fungi</taxon>
        <taxon>Dikarya</taxon>
        <taxon>Ascomycota</taxon>
        <taxon>Pezizomycotina</taxon>
        <taxon>Eurotiomycetes</taxon>
        <taxon>Eurotiomycetidae</taxon>
        <taxon>Eurotiales</taxon>
        <taxon>Aspergillaceae</taxon>
        <taxon>Aspergillus</taxon>
        <taxon>Aspergillus subgen. Circumdati</taxon>
    </lineage>
</organism>
<keyword evidence="3 12" id="KW-0813">Transport</keyword>
<keyword evidence="7 12" id="KW-0249">Electron transport</keyword>
<dbReference type="InterPro" id="IPR036656">
    <property type="entry name" value="QCR9_sf"/>
</dbReference>
<dbReference type="PANTHER" id="PTHR12980">
    <property type="entry name" value="UBIQUINOL-CYTOCHROME C REDUCTASE COMPLEX, SUBUNIT X"/>
    <property type="match status" value="1"/>
</dbReference>
<dbReference type="Gene3D" id="1.20.5.260">
    <property type="entry name" value="Cytochrome b-c1 complex subunit 9"/>
    <property type="match status" value="1"/>
</dbReference>
<protein>
    <recommendedName>
        <fullName evidence="11 12">Complex III subunit 9</fullName>
    </recommendedName>
</protein>
<accession>A0A5N7C474</accession>
<dbReference type="AlphaFoldDB" id="A0A5N7C474"/>
<feature type="transmembrane region" description="Helical" evidence="12">
    <location>
        <begin position="18"/>
        <end position="35"/>
    </location>
</feature>
<dbReference type="SUPFAM" id="SSF81514">
    <property type="entry name" value="Subunit X (non-heme 7 kDa protein) of cytochrome bc1 complex (Ubiquinol-cytochrome c reductase)"/>
    <property type="match status" value="1"/>
</dbReference>
<feature type="non-terminal residue" evidence="13">
    <location>
        <position position="66"/>
    </location>
</feature>
<dbReference type="GO" id="GO:0005743">
    <property type="term" value="C:mitochondrial inner membrane"/>
    <property type="evidence" value="ECO:0007669"/>
    <property type="project" value="UniProtKB-SubCell"/>
</dbReference>
<keyword evidence="8 12" id="KW-1133">Transmembrane helix</keyword>
<keyword evidence="6 12" id="KW-0999">Mitochondrion inner membrane</keyword>
<dbReference type="PANTHER" id="PTHR12980:SF0">
    <property type="entry name" value="CYTOCHROME B-C1 COMPLEX SUBUNIT 9"/>
    <property type="match status" value="1"/>
</dbReference>
<comment type="function">
    <text evidence="12">Component of the ubiquinol-cytochrome c oxidoreductase, a multisubunit transmembrane complex that is part of the mitochondrial electron transport chain which drives oxidative phosphorylation. The complex plays an important role in the uptake of multiple carbon sources present in different host niches.</text>
</comment>
<dbReference type="OrthoDB" id="44067at2759"/>
<evidence type="ECO:0000256" key="2">
    <source>
        <dbReference type="ARBA" id="ARBA00007856"/>
    </source>
</evidence>
<keyword evidence="10 12" id="KW-0472">Membrane</keyword>
<comment type="subcellular location">
    <subcellularLocation>
        <location evidence="1 12">Mitochondrion inner membrane</location>
        <topology evidence="1 12">Single-pass membrane protein</topology>
    </subcellularLocation>
</comment>
<dbReference type="InterPro" id="IPR008027">
    <property type="entry name" value="QCR9"/>
</dbReference>
<evidence type="ECO:0000256" key="12">
    <source>
        <dbReference type="RuleBase" id="RU368056"/>
    </source>
</evidence>
<evidence type="ECO:0000256" key="10">
    <source>
        <dbReference type="ARBA" id="ARBA00023136"/>
    </source>
</evidence>